<dbReference type="Pfam" id="PF03091">
    <property type="entry name" value="CutA1"/>
    <property type="match status" value="1"/>
</dbReference>
<dbReference type="PANTHER" id="PTHR23419:SF8">
    <property type="entry name" value="FI09726P"/>
    <property type="match status" value="1"/>
</dbReference>
<gene>
    <name evidence="2" type="ORF">Ga0074115_103133</name>
</gene>
<dbReference type="EMBL" id="LDXT01000093">
    <property type="protein sequence ID" value="KRT54234.1"/>
    <property type="molecule type" value="Genomic_DNA"/>
</dbReference>
<dbReference type="RefSeq" id="WP_060528213.1">
    <property type="nucleotide sequence ID" value="NZ_KQ557118.1"/>
</dbReference>
<evidence type="ECO:0000313" key="3">
    <source>
        <dbReference type="Proteomes" id="UP000051634"/>
    </source>
</evidence>
<keyword evidence="3" id="KW-1185">Reference proteome</keyword>
<dbReference type="AlphaFoldDB" id="A0A0T5YUN2"/>
<evidence type="ECO:0000256" key="1">
    <source>
        <dbReference type="ARBA" id="ARBA00010169"/>
    </source>
</evidence>
<name>A0A0T5YUN2_9GAMM</name>
<dbReference type="GO" id="GO:0010038">
    <property type="term" value="P:response to metal ion"/>
    <property type="evidence" value="ECO:0007669"/>
    <property type="project" value="InterPro"/>
</dbReference>
<dbReference type="GO" id="GO:0005507">
    <property type="term" value="F:copper ion binding"/>
    <property type="evidence" value="ECO:0007669"/>
    <property type="project" value="TreeGrafter"/>
</dbReference>
<sequence>MSTSVLLSLCSVPDRETGLRLAQQLVEQRLAACVSLSAPATSIYRWQGKLETAEELQMLIKTTTKQYPTMEAAIRASHPYELPEIIAVPVESGLDDYLNWVEQCTTIE</sequence>
<comment type="caution">
    <text evidence="2">The sequence shown here is derived from an EMBL/GenBank/DDBJ whole genome shotgun (WGS) entry which is preliminary data.</text>
</comment>
<evidence type="ECO:0000313" key="2">
    <source>
        <dbReference type="EMBL" id="KRT54234.1"/>
    </source>
</evidence>
<dbReference type="InterPro" id="IPR004323">
    <property type="entry name" value="Ion_tolerance_CutA"/>
</dbReference>
<organism evidence="2 3">
    <name type="scientific">endosymbiont of Ridgeia piscesae</name>
    <dbReference type="NCBI Taxonomy" id="54398"/>
    <lineage>
        <taxon>Bacteria</taxon>
        <taxon>Pseudomonadati</taxon>
        <taxon>Pseudomonadota</taxon>
        <taxon>Gammaproteobacteria</taxon>
        <taxon>sulfur-oxidizing symbionts</taxon>
    </lineage>
</organism>
<dbReference type="InterPro" id="IPR015867">
    <property type="entry name" value="N-reg_PII/ATP_PRibTrfase_C"/>
</dbReference>
<accession>A0A0T5YUN2</accession>
<dbReference type="SUPFAM" id="SSF54913">
    <property type="entry name" value="GlnB-like"/>
    <property type="match status" value="1"/>
</dbReference>
<dbReference type="Gene3D" id="3.30.70.120">
    <property type="match status" value="1"/>
</dbReference>
<dbReference type="InterPro" id="IPR011322">
    <property type="entry name" value="N-reg_PII-like_a/b"/>
</dbReference>
<dbReference type="OrthoDB" id="37622at2"/>
<proteinExistence type="inferred from homology"/>
<protein>
    <submittedName>
        <fullName evidence="2">Uncharacterized protein involved in tolerance to divalent cation</fullName>
    </submittedName>
</protein>
<comment type="similarity">
    <text evidence="1">Belongs to the CutA family.</text>
</comment>
<dbReference type="Proteomes" id="UP000051634">
    <property type="component" value="Unassembled WGS sequence"/>
</dbReference>
<dbReference type="PANTHER" id="PTHR23419">
    <property type="entry name" value="DIVALENT CATION TOLERANCE CUTA-RELATED"/>
    <property type="match status" value="1"/>
</dbReference>
<reference evidence="2 3" key="1">
    <citation type="submission" date="2015-11" db="EMBL/GenBank/DDBJ databases">
        <title>The genome of Candidatus Endoriftia persephone in Ridgeia piscesae and population structure of the North Eastern Pacific vestimentiferan symbionts.</title>
        <authorList>
            <person name="Perez M."/>
            <person name="Juniper K.S."/>
        </authorList>
    </citation>
    <scope>NUCLEOTIDE SEQUENCE [LARGE SCALE GENOMIC DNA]</scope>
    <source>
        <strain evidence="2">Ind11</strain>
    </source>
</reference>